<evidence type="ECO:0000256" key="1">
    <source>
        <dbReference type="SAM" id="MobiDB-lite"/>
    </source>
</evidence>
<sequence>MVKETEYYDILGVKPDASAAEIKKAYYIKALSECCQVCDESSLTVDGQGGKHRESACGLIDEVQSWYKLEPEQEEEENTEYAYTPTMQEFILAYPIFAGKPPEVIMVGMEAYNSSWGNTSYTYPPYSVGANTNVPQNSIPNPNQNSSSNDPTQRILQLINQKSLQQAKCQQSISSNECKSHSHKC</sequence>
<dbReference type="InterPro" id="IPR036869">
    <property type="entry name" value="J_dom_sf"/>
</dbReference>
<accession>A0AA38GDR5</accession>
<dbReference type="EMBL" id="JAHRHJ020000004">
    <property type="protein sequence ID" value="KAH9319645.1"/>
    <property type="molecule type" value="Genomic_DNA"/>
</dbReference>
<evidence type="ECO:0000313" key="4">
    <source>
        <dbReference type="Proteomes" id="UP000824469"/>
    </source>
</evidence>
<protein>
    <recommendedName>
        <fullName evidence="2">J domain-containing protein</fullName>
    </recommendedName>
</protein>
<evidence type="ECO:0000259" key="2">
    <source>
        <dbReference type="Pfam" id="PF00226"/>
    </source>
</evidence>
<feature type="compositionally biased region" description="Low complexity" evidence="1">
    <location>
        <begin position="133"/>
        <end position="151"/>
    </location>
</feature>
<feature type="region of interest" description="Disordered" evidence="1">
    <location>
        <begin position="132"/>
        <end position="151"/>
    </location>
</feature>
<feature type="domain" description="J" evidence="2">
    <location>
        <begin position="6"/>
        <end position="31"/>
    </location>
</feature>
<name>A0AA38GDR5_TAXCH</name>
<comment type="caution">
    <text evidence="3">The sequence shown here is derived from an EMBL/GenBank/DDBJ whole genome shotgun (WGS) entry which is preliminary data.</text>
</comment>
<dbReference type="Gene3D" id="1.10.287.110">
    <property type="entry name" value="DnaJ domain"/>
    <property type="match status" value="1"/>
</dbReference>
<dbReference type="SUPFAM" id="SSF46565">
    <property type="entry name" value="Chaperone J-domain"/>
    <property type="match status" value="1"/>
</dbReference>
<dbReference type="CDD" id="cd06257">
    <property type="entry name" value="DnaJ"/>
    <property type="match status" value="1"/>
</dbReference>
<dbReference type="Pfam" id="PF00226">
    <property type="entry name" value="DnaJ"/>
    <property type="match status" value="1"/>
</dbReference>
<evidence type="ECO:0000313" key="3">
    <source>
        <dbReference type="EMBL" id="KAH9319645.1"/>
    </source>
</evidence>
<dbReference type="Proteomes" id="UP000824469">
    <property type="component" value="Unassembled WGS sequence"/>
</dbReference>
<organism evidence="3 4">
    <name type="scientific">Taxus chinensis</name>
    <name type="common">Chinese yew</name>
    <name type="synonym">Taxus wallichiana var. chinensis</name>
    <dbReference type="NCBI Taxonomy" id="29808"/>
    <lineage>
        <taxon>Eukaryota</taxon>
        <taxon>Viridiplantae</taxon>
        <taxon>Streptophyta</taxon>
        <taxon>Embryophyta</taxon>
        <taxon>Tracheophyta</taxon>
        <taxon>Spermatophyta</taxon>
        <taxon>Pinopsida</taxon>
        <taxon>Pinidae</taxon>
        <taxon>Conifers II</taxon>
        <taxon>Cupressales</taxon>
        <taxon>Taxaceae</taxon>
        <taxon>Taxus</taxon>
    </lineage>
</organism>
<dbReference type="InterPro" id="IPR001623">
    <property type="entry name" value="DnaJ_domain"/>
</dbReference>
<keyword evidence="4" id="KW-1185">Reference proteome</keyword>
<proteinExistence type="predicted"/>
<dbReference type="AlphaFoldDB" id="A0AA38GDR5"/>
<gene>
    <name evidence="3" type="ORF">KI387_021414</name>
</gene>
<reference evidence="3 4" key="1">
    <citation type="journal article" date="2021" name="Nat. Plants">
        <title>The Taxus genome provides insights into paclitaxel biosynthesis.</title>
        <authorList>
            <person name="Xiong X."/>
            <person name="Gou J."/>
            <person name="Liao Q."/>
            <person name="Li Y."/>
            <person name="Zhou Q."/>
            <person name="Bi G."/>
            <person name="Li C."/>
            <person name="Du R."/>
            <person name="Wang X."/>
            <person name="Sun T."/>
            <person name="Guo L."/>
            <person name="Liang H."/>
            <person name="Lu P."/>
            <person name="Wu Y."/>
            <person name="Zhang Z."/>
            <person name="Ro D.K."/>
            <person name="Shang Y."/>
            <person name="Huang S."/>
            <person name="Yan J."/>
        </authorList>
    </citation>
    <scope>NUCLEOTIDE SEQUENCE [LARGE SCALE GENOMIC DNA]</scope>
    <source>
        <strain evidence="3">Ta-2019</strain>
    </source>
</reference>